<dbReference type="RefSeq" id="WP_264603314.1">
    <property type="nucleotide sequence ID" value="NZ_JAOQNS010000014.1"/>
</dbReference>
<sequence length="78" mass="8303">MRVEIIQAFDGYDTGWKVHHPAGEKLTVARHLGDLWIGKGLAVEVGRKGAAADVPPAPEVDEVPPFEVDTGGAEEEGI</sequence>
<reference evidence="3" key="1">
    <citation type="submission" date="2023-07" db="EMBL/GenBank/DDBJ databases">
        <title>Genome sequencing of Purple Non-Sulfur Bacteria from various extreme environments.</title>
        <authorList>
            <person name="Mayer M."/>
        </authorList>
    </citation>
    <scope>NUCLEOTIDE SEQUENCE [LARGE SCALE GENOMIC DNA]</scope>
    <source>
        <strain evidence="3">DSM 17935</strain>
    </source>
</reference>
<dbReference type="EMBL" id="JAOQNS010000014">
    <property type="protein sequence ID" value="MCW2309736.1"/>
    <property type="molecule type" value="Genomic_DNA"/>
</dbReference>
<feature type="region of interest" description="Disordered" evidence="1">
    <location>
        <begin position="52"/>
        <end position="78"/>
    </location>
</feature>
<evidence type="ECO:0000313" key="3">
    <source>
        <dbReference type="Proteomes" id="UP001209755"/>
    </source>
</evidence>
<evidence type="ECO:0000256" key="1">
    <source>
        <dbReference type="SAM" id="MobiDB-lite"/>
    </source>
</evidence>
<dbReference type="Proteomes" id="UP001209755">
    <property type="component" value="Unassembled WGS sequence"/>
</dbReference>
<organism evidence="2 3">
    <name type="scientific">Rhodobium gokarnense</name>
    <dbReference type="NCBI Taxonomy" id="364296"/>
    <lineage>
        <taxon>Bacteria</taxon>
        <taxon>Pseudomonadati</taxon>
        <taxon>Pseudomonadota</taxon>
        <taxon>Alphaproteobacteria</taxon>
        <taxon>Hyphomicrobiales</taxon>
        <taxon>Rhodobiaceae</taxon>
        <taxon>Rhodobium</taxon>
    </lineage>
</organism>
<gene>
    <name evidence="2" type="ORF">M2319_004095</name>
</gene>
<evidence type="ECO:0000313" key="2">
    <source>
        <dbReference type="EMBL" id="MCW2309736.1"/>
    </source>
</evidence>
<comment type="caution">
    <text evidence="2">The sequence shown here is derived from an EMBL/GenBank/DDBJ whole genome shotgun (WGS) entry which is preliminary data.</text>
</comment>
<protein>
    <submittedName>
        <fullName evidence="2">Uncharacterized protein</fullName>
    </submittedName>
</protein>
<proteinExistence type="predicted"/>
<keyword evidence="3" id="KW-1185">Reference proteome</keyword>
<name>A0ABT3HHK6_9HYPH</name>
<accession>A0ABT3HHK6</accession>